<feature type="region of interest" description="Disordered" evidence="1">
    <location>
        <begin position="133"/>
        <end position="261"/>
    </location>
</feature>
<gene>
    <name evidence="2" type="ORF">PFLmoz3_05540</name>
</gene>
<evidence type="ECO:0000313" key="3">
    <source>
        <dbReference type="Proteomes" id="UP000061348"/>
    </source>
</evidence>
<organism evidence="2 3">
    <name type="scientific">Pseudomonas fluorescens</name>
    <dbReference type="NCBI Taxonomy" id="294"/>
    <lineage>
        <taxon>Bacteria</taxon>
        <taxon>Pseudomonadati</taxon>
        <taxon>Pseudomonadota</taxon>
        <taxon>Gammaproteobacteria</taxon>
        <taxon>Pseudomonadales</taxon>
        <taxon>Pseudomonadaceae</taxon>
        <taxon>Pseudomonas</taxon>
    </lineage>
</organism>
<dbReference type="AlphaFoldDB" id="A0A109LC52"/>
<evidence type="ECO:0000256" key="1">
    <source>
        <dbReference type="SAM" id="MobiDB-lite"/>
    </source>
</evidence>
<reference evidence="2 3" key="1">
    <citation type="submission" date="2015-05" db="EMBL/GenBank/DDBJ databases">
        <title>A genomic and transcriptomic approach to investigate the blue pigment phenotype in Pseudomonas fluorescens.</title>
        <authorList>
            <person name="Andreani N.A."/>
            <person name="Cardazzo B."/>
        </authorList>
    </citation>
    <scope>NUCLEOTIDE SEQUENCE [LARGE SCALE GENOMIC DNA]</scope>
    <source>
        <strain evidence="2 3">Ps_22</strain>
    </source>
</reference>
<evidence type="ECO:0000313" key="2">
    <source>
        <dbReference type="EMBL" id="KWV84826.1"/>
    </source>
</evidence>
<name>A0A109LC52_PSEFL</name>
<sequence length="261" mass="29003">MRVRWVGQDCRGLQSCSSRRLTHARAGKDRTAQAVHLHRAGYIHLHHRADGGPAYAHGCFSRYRHSRGRRGVAVQRPVSGRHGRPGDLHLRALPEHHRQRHRTYRVAIVARHGHRQDLLPAWRRYPYRQCPGHGGVTNRAQANATGHHPAADPQLQRLHGADPANGVLQPQPFGSQNSRPGAEQYPPALERPARPGHAHPNGWQATADNPRPRPSSPGRQRLVGPGRGQRPGAAEPDHPGGHRQARPQRIHDPAQQQPQGD</sequence>
<dbReference type="Proteomes" id="UP000061348">
    <property type="component" value="Unassembled WGS sequence"/>
</dbReference>
<protein>
    <submittedName>
        <fullName evidence="2">Uncharacterized protein</fullName>
    </submittedName>
</protein>
<proteinExistence type="predicted"/>
<dbReference type="EMBL" id="LCYA01000152">
    <property type="protein sequence ID" value="KWV84826.1"/>
    <property type="molecule type" value="Genomic_DNA"/>
</dbReference>
<comment type="caution">
    <text evidence="2">The sequence shown here is derived from an EMBL/GenBank/DDBJ whole genome shotgun (WGS) entry which is preliminary data.</text>
</comment>
<accession>A0A109LC52</accession>